<dbReference type="EMBL" id="JBBKTW010000001">
    <property type="protein sequence ID" value="MEN2986797.1"/>
    <property type="molecule type" value="Genomic_DNA"/>
</dbReference>
<feature type="region of interest" description="Disordered" evidence="1">
    <location>
        <begin position="28"/>
        <end position="51"/>
    </location>
</feature>
<accession>A0ABU9YDD0</accession>
<organism evidence="2 3">
    <name type="scientific">Tistrella arctica</name>
    <dbReference type="NCBI Taxonomy" id="3133430"/>
    <lineage>
        <taxon>Bacteria</taxon>
        <taxon>Pseudomonadati</taxon>
        <taxon>Pseudomonadota</taxon>
        <taxon>Alphaproteobacteria</taxon>
        <taxon>Geminicoccales</taxon>
        <taxon>Geminicoccaceae</taxon>
        <taxon>Tistrella</taxon>
    </lineage>
</organism>
<reference evidence="2 3" key="1">
    <citation type="submission" date="2024-03" db="EMBL/GenBank/DDBJ databases">
        <title>High-quality draft genome sequencing of Tistrella sp. BH-R2-4.</title>
        <authorList>
            <person name="Dong C."/>
        </authorList>
    </citation>
    <scope>NUCLEOTIDE SEQUENCE [LARGE SCALE GENOMIC DNA]</scope>
    <source>
        <strain evidence="2 3">BH-R2-4</strain>
    </source>
</reference>
<feature type="region of interest" description="Disordered" evidence="1">
    <location>
        <begin position="138"/>
        <end position="158"/>
    </location>
</feature>
<evidence type="ECO:0000256" key="1">
    <source>
        <dbReference type="SAM" id="MobiDB-lite"/>
    </source>
</evidence>
<evidence type="ECO:0000313" key="2">
    <source>
        <dbReference type="EMBL" id="MEN2986797.1"/>
    </source>
</evidence>
<dbReference type="RefSeq" id="WP_345936576.1">
    <property type="nucleotide sequence ID" value="NZ_JBBKTW010000001.1"/>
</dbReference>
<protein>
    <submittedName>
        <fullName evidence="2">Uncharacterized protein</fullName>
    </submittedName>
</protein>
<keyword evidence="3" id="KW-1185">Reference proteome</keyword>
<proteinExistence type="predicted"/>
<evidence type="ECO:0000313" key="3">
    <source>
        <dbReference type="Proteomes" id="UP001413721"/>
    </source>
</evidence>
<sequence>MPAAAVGQSGATSQTLFMAQLLGQEGEMAVSSGTADAPVTGAEDASADEDGPSAAETAFLEFMAMTPAERYRAMFLGEEGLTEEELAAMSPEDRAKIEARIQERIEMAMKDQMSEGVSPDAAAADLAVGMQDAAMNAVSGDDAQGGTGGKQPMGFGERSRFDELLRAATAA</sequence>
<dbReference type="Proteomes" id="UP001413721">
    <property type="component" value="Unassembled WGS sequence"/>
</dbReference>
<name>A0ABU9YDD0_9PROT</name>
<comment type="caution">
    <text evidence="2">The sequence shown here is derived from an EMBL/GenBank/DDBJ whole genome shotgun (WGS) entry which is preliminary data.</text>
</comment>
<gene>
    <name evidence="2" type="ORF">WG926_00675</name>
</gene>